<organism evidence="2 3">
    <name type="scientific">Corynebacterium flavescens</name>
    <dbReference type="NCBI Taxonomy" id="28028"/>
    <lineage>
        <taxon>Bacteria</taxon>
        <taxon>Bacillati</taxon>
        <taxon>Actinomycetota</taxon>
        <taxon>Actinomycetes</taxon>
        <taxon>Mycobacteriales</taxon>
        <taxon>Corynebacteriaceae</taxon>
        <taxon>Corynebacterium</taxon>
    </lineage>
</organism>
<accession>A0A1L7CKM0</accession>
<sequence>MNSPEKNAERAPQPIVIATAISVVQSLAVIAFGIFLIVRELMGKENPSMISESSAGGFVGVGTALFIFVVFGFVIAGSWALLKGKRWGRGAIVLVEFILAASSFQMLSGGAVVLGAVVLVSAVAVLGLLLFVPASAQWSARNF</sequence>
<dbReference type="KEGG" id="cfc:CFLV_03545"/>
<reference evidence="2 3" key="1">
    <citation type="submission" date="2014-08" db="EMBL/GenBank/DDBJ databases">
        <title>Complete genome sequence of Corynebacterium flavescens OJ8(T)(=DSM 20296(T)), isolated from cheese.</title>
        <authorList>
            <person name="Ruckert C."/>
            <person name="Albersmeier A."/>
            <person name="Winkler A."/>
            <person name="Kalinowski J."/>
        </authorList>
    </citation>
    <scope>NUCLEOTIDE SEQUENCE [LARGE SCALE GENOMIC DNA]</scope>
    <source>
        <strain evidence="2 3">OJ8</strain>
    </source>
</reference>
<evidence type="ECO:0000313" key="2">
    <source>
        <dbReference type="EMBL" id="APT86355.1"/>
    </source>
</evidence>
<evidence type="ECO:0000256" key="1">
    <source>
        <dbReference type="SAM" id="Phobius"/>
    </source>
</evidence>
<dbReference type="Proteomes" id="UP000185479">
    <property type="component" value="Chromosome"/>
</dbReference>
<name>A0A1L7CKM0_CORFL</name>
<evidence type="ECO:0000313" key="3">
    <source>
        <dbReference type="Proteomes" id="UP000185479"/>
    </source>
</evidence>
<keyword evidence="3" id="KW-1185">Reference proteome</keyword>
<keyword evidence="1" id="KW-0812">Transmembrane</keyword>
<feature type="transmembrane region" description="Helical" evidence="1">
    <location>
        <begin position="113"/>
        <end position="132"/>
    </location>
</feature>
<keyword evidence="1" id="KW-0472">Membrane</keyword>
<proteinExistence type="predicted"/>
<keyword evidence="1" id="KW-1133">Transmembrane helix</keyword>
<protein>
    <submittedName>
        <fullName evidence="2">Membrane protein</fullName>
    </submittedName>
</protein>
<feature type="transmembrane region" description="Helical" evidence="1">
    <location>
        <begin position="58"/>
        <end position="82"/>
    </location>
</feature>
<feature type="transmembrane region" description="Helical" evidence="1">
    <location>
        <begin position="15"/>
        <end position="38"/>
    </location>
</feature>
<dbReference type="AlphaFoldDB" id="A0A1L7CKM0"/>
<gene>
    <name evidence="2" type="ORF">CFLV_03545</name>
</gene>
<dbReference type="EMBL" id="CP009246">
    <property type="protein sequence ID" value="APT86355.1"/>
    <property type="molecule type" value="Genomic_DNA"/>
</dbReference>